<feature type="domain" description="AB hydrolase-1" evidence="1">
    <location>
        <begin position="87"/>
        <end position="178"/>
    </location>
</feature>
<gene>
    <name evidence="2" type="ORF">K491DRAFT_722049</name>
</gene>
<evidence type="ECO:0000259" key="1">
    <source>
        <dbReference type="Pfam" id="PF00561"/>
    </source>
</evidence>
<dbReference type="Gene3D" id="3.40.50.1820">
    <property type="entry name" value="alpha/beta hydrolase"/>
    <property type="match status" value="1"/>
</dbReference>
<evidence type="ECO:0000313" key="3">
    <source>
        <dbReference type="Proteomes" id="UP000799324"/>
    </source>
</evidence>
<dbReference type="OrthoDB" id="284184at2759"/>
<dbReference type="PANTHER" id="PTHR43329">
    <property type="entry name" value="EPOXIDE HYDROLASE"/>
    <property type="match status" value="1"/>
</dbReference>
<proteinExistence type="predicted"/>
<dbReference type="GO" id="GO:0016787">
    <property type="term" value="F:hydrolase activity"/>
    <property type="evidence" value="ECO:0007669"/>
    <property type="project" value="UniProtKB-KW"/>
</dbReference>
<keyword evidence="3" id="KW-1185">Reference proteome</keyword>
<dbReference type="Pfam" id="PF00561">
    <property type="entry name" value="Abhydrolase_1"/>
    <property type="match status" value="1"/>
</dbReference>
<dbReference type="Proteomes" id="UP000799324">
    <property type="component" value="Unassembled WGS sequence"/>
</dbReference>
<dbReference type="EMBL" id="MU004510">
    <property type="protein sequence ID" value="KAF2649038.1"/>
    <property type="molecule type" value="Genomic_DNA"/>
</dbReference>
<name>A0A6A6SRP3_9PLEO</name>
<accession>A0A6A6SRP3</accession>
<dbReference type="SUPFAM" id="SSF53474">
    <property type="entry name" value="alpha/beta-Hydrolases"/>
    <property type="match status" value="1"/>
</dbReference>
<dbReference type="InterPro" id="IPR000073">
    <property type="entry name" value="AB_hydrolase_1"/>
</dbReference>
<protein>
    <submittedName>
        <fullName evidence="2">Alpha/beta hydrolase</fullName>
    </submittedName>
</protein>
<organism evidence="2 3">
    <name type="scientific">Lophiostoma macrostomum CBS 122681</name>
    <dbReference type="NCBI Taxonomy" id="1314788"/>
    <lineage>
        <taxon>Eukaryota</taxon>
        <taxon>Fungi</taxon>
        <taxon>Dikarya</taxon>
        <taxon>Ascomycota</taxon>
        <taxon>Pezizomycotina</taxon>
        <taxon>Dothideomycetes</taxon>
        <taxon>Pleosporomycetidae</taxon>
        <taxon>Pleosporales</taxon>
        <taxon>Lophiostomataceae</taxon>
        <taxon>Lophiostoma</taxon>
    </lineage>
</organism>
<dbReference type="InterPro" id="IPR029058">
    <property type="entry name" value="AB_hydrolase_fold"/>
</dbReference>
<evidence type="ECO:0000313" key="2">
    <source>
        <dbReference type="EMBL" id="KAF2649038.1"/>
    </source>
</evidence>
<keyword evidence="2" id="KW-0378">Hydrolase</keyword>
<reference evidence="2" key="1">
    <citation type="journal article" date="2020" name="Stud. Mycol.">
        <title>101 Dothideomycetes genomes: a test case for predicting lifestyles and emergence of pathogens.</title>
        <authorList>
            <person name="Haridas S."/>
            <person name="Albert R."/>
            <person name="Binder M."/>
            <person name="Bloem J."/>
            <person name="Labutti K."/>
            <person name="Salamov A."/>
            <person name="Andreopoulos B."/>
            <person name="Baker S."/>
            <person name="Barry K."/>
            <person name="Bills G."/>
            <person name="Bluhm B."/>
            <person name="Cannon C."/>
            <person name="Castanera R."/>
            <person name="Culley D."/>
            <person name="Daum C."/>
            <person name="Ezra D."/>
            <person name="Gonzalez J."/>
            <person name="Henrissat B."/>
            <person name="Kuo A."/>
            <person name="Liang C."/>
            <person name="Lipzen A."/>
            <person name="Lutzoni F."/>
            <person name="Magnuson J."/>
            <person name="Mondo S."/>
            <person name="Nolan M."/>
            <person name="Ohm R."/>
            <person name="Pangilinan J."/>
            <person name="Park H.-J."/>
            <person name="Ramirez L."/>
            <person name="Alfaro M."/>
            <person name="Sun H."/>
            <person name="Tritt A."/>
            <person name="Yoshinaga Y."/>
            <person name="Zwiers L.-H."/>
            <person name="Turgeon B."/>
            <person name="Goodwin S."/>
            <person name="Spatafora J."/>
            <person name="Crous P."/>
            <person name="Grigoriev I."/>
        </authorList>
    </citation>
    <scope>NUCLEOTIDE SEQUENCE</scope>
    <source>
        <strain evidence="2">CBS 122681</strain>
    </source>
</reference>
<sequence length="335" mass="38691">MAHRSTLQYTPLPERAQKALEGAVPVDHLVDERVKKFESVIPRPPDKDGDKETIIDVSFTHHVTYTPGDYEVIKWHYVTAGSSSNEAIVFLHGIPDSWFQWHYQMAKLSTEYYCVAVDLKGYGQSETGPGNYLHEAVADQLYVLLQQIGLKQFNIVTHDRGTVQADFIVAKHPEAVLRYGRGEQHLYHYNPVIAPQGPKFQMAPWTGLMEDPKRFVVWVYTFVAGSFPSDEVMARVIQEFSYEGITKAVPRYFNSSTFRQEWICRRERLLGAWKCPVLIMEGRDSKSQPREFYEKSREYVPNAKDVKVRYISGGHFWTLESMEETTQAIRELLEM</sequence>
<dbReference type="AlphaFoldDB" id="A0A6A6SRP3"/>